<reference evidence="1 2" key="1">
    <citation type="submission" date="2018-10" db="EMBL/GenBank/DDBJ databases">
        <title>Phylogenomics of Brevibacillus.</title>
        <authorList>
            <person name="Dunlap C."/>
        </authorList>
    </citation>
    <scope>NUCLEOTIDE SEQUENCE [LARGE SCALE GENOMIC DNA]</scope>
    <source>
        <strain evidence="1 2">JCM 15774</strain>
    </source>
</reference>
<protein>
    <submittedName>
        <fullName evidence="1">Uncharacterized protein</fullName>
    </submittedName>
</protein>
<dbReference type="EMBL" id="RHHU01000007">
    <property type="protein sequence ID" value="RNB85233.1"/>
    <property type="molecule type" value="Genomic_DNA"/>
</dbReference>
<dbReference type="AlphaFoldDB" id="A0A3M8DB91"/>
<keyword evidence="2" id="KW-1185">Reference proteome</keyword>
<feature type="non-terminal residue" evidence="1">
    <location>
        <position position="1"/>
    </location>
</feature>
<proteinExistence type="predicted"/>
<gene>
    <name evidence="1" type="ORF">EDM59_12510</name>
</gene>
<evidence type="ECO:0000313" key="2">
    <source>
        <dbReference type="Proteomes" id="UP000269573"/>
    </source>
</evidence>
<evidence type="ECO:0000313" key="1">
    <source>
        <dbReference type="EMBL" id="RNB85233.1"/>
    </source>
</evidence>
<comment type="caution">
    <text evidence="1">The sequence shown here is derived from an EMBL/GenBank/DDBJ whole genome shotgun (WGS) entry which is preliminary data.</text>
</comment>
<organism evidence="1 2">
    <name type="scientific">Brevibacillus nitrificans</name>
    <dbReference type="NCBI Taxonomy" id="651560"/>
    <lineage>
        <taxon>Bacteria</taxon>
        <taxon>Bacillati</taxon>
        <taxon>Bacillota</taxon>
        <taxon>Bacilli</taxon>
        <taxon>Bacillales</taxon>
        <taxon>Paenibacillaceae</taxon>
        <taxon>Brevibacillus</taxon>
    </lineage>
</organism>
<dbReference type="Proteomes" id="UP000269573">
    <property type="component" value="Unassembled WGS sequence"/>
</dbReference>
<name>A0A3M8DB91_9BACL</name>
<sequence>HLVQSWQIINDRLINAFAVQFSKSILSSGLNRGISYYQIKRNKSTLFSIPLNLFCRIKLLADRTLI</sequence>
<accession>A0A3M8DB91</accession>